<keyword evidence="3" id="KW-1185">Reference proteome</keyword>
<dbReference type="Gene3D" id="3.30.200.20">
    <property type="entry name" value="Phosphorylase Kinase, domain 1"/>
    <property type="match status" value="1"/>
</dbReference>
<evidence type="ECO:0000256" key="1">
    <source>
        <dbReference type="PROSITE-ProRule" id="PRU10141"/>
    </source>
</evidence>
<dbReference type="InterPro" id="IPR011009">
    <property type="entry name" value="Kinase-like_dom_sf"/>
</dbReference>
<accession>A0A3Q3IBA2</accession>
<evidence type="ECO:0000313" key="2">
    <source>
        <dbReference type="Ensembl" id="ENSMALP00000000878.1"/>
    </source>
</evidence>
<reference evidence="2" key="1">
    <citation type="submission" date="2025-08" db="UniProtKB">
        <authorList>
            <consortium name="Ensembl"/>
        </authorList>
    </citation>
    <scope>IDENTIFICATION</scope>
</reference>
<dbReference type="InterPro" id="IPR017441">
    <property type="entry name" value="Protein_kinase_ATP_BS"/>
</dbReference>
<feature type="binding site" evidence="1">
    <location>
        <position position="53"/>
    </location>
    <ligand>
        <name>ATP</name>
        <dbReference type="ChEBI" id="CHEBI:30616"/>
    </ligand>
</feature>
<dbReference type="GO" id="GO:0005524">
    <property type="term" value="F:ATP binding"/>
    <property type="evidence" value="ECO:0007669"/>
    <property type="project" value="UniProtKB-UniRule"/>
</dbReference>
<evidence type="ECO:0008006" key="4">
    <source>
        <dbReference type="Google" id="ProtNLM"/>
    </source>
</evidence>
<proteinExistence type="predicted"/>
<dbReference type="Proteomes" id="UP000261600">
    <property type="component" value="Unplaced"/>
</dbReference>
<dbReference type="PROSITE" id="PS00107">
    <property type="entry name" value="PROTEIN_KINASE_ATP"/>
    <property type="match status" value="1"/>
</dbReference>
<reference evidence="2" key="2">
    <citation type="submission" date="2025-09" db="UniProtKB">
        <authorList>
            <consortium name="Ensembl"/>
        </authorList>
    </citation>
    <scope>IDENTIFICATION</scope>
</reference>
<evidence type="ECO:0000313" key="3">
    <source>
        <dbReference type="Proteomes" id="UP000261600"/>
    </source>
</evidence>
<keyword evidence="1" id="KW-0067">ATP-binding</keyword>
<sequence>SSASSGSTTTLKKGATFFCKSGQYVIQDFIGEGSFGKVAKCLNLLNNETVAIKIHKSHLSNGVPHLSPRVSWDWLLLPSTSLVLQIM</sequence>
<organism evidence="2 3">
    <name type="scientific">Monopterus albus</name>
    <name type="common">Swamp eel</name>
    <dbReference type="NCBI Taxonomy" id="43700"/>
    <lineage>
        <taxon>Eukaryota</taxon>
        <taxon>Metazoa</taxon>
        <taxon>Chordata</taxon>
        <taxon>Craniata</taxon>
        <taxon>Vertebrata</taxon>
        <taxon>Euteleostomi</taxon>
        <taxon>Actinopterygii</taxon>
        <taxon>Neopterygii</taxon>
        <taxon>Teleostei</taxon>
        <taxon>Neoteleostei</taxon>
        <taxon>Acanthomorphata</taxon>
        <taxon>Anabantaria</taxon>
        <taxon>Synbranchiformes</taxon>
        <taxon>Synbranchidae</taxon>
        <taxon>Monopterus</taxon>
    </lineage>
</organism>
<dbReference type="AlphaFoldDB" id="A0A3Q3IBA2"/>
<name>A0A3Q3IBA2_MONAL</name>
<protein>
    <recommendedName>
        <fullName evidence="4">Protein kinase domain-containing protein</fullName>
    </recommendedName>
</protein>
<dbReference type="Ensembl" id="ENSMALT00000000917.1">
    <property type="protein sequence ID" value="ENSMALP00000000878.1"/>
    <property type="gene ID" value="ENSMALG00000000662.1"/>
</dbReference>
<dbReference type="SUPFAM" id="SSF56112">
    <property type="entry name" value="Protein kinase-like (PK-like)"/>
    <property type="match status" value="1"/>
</dbReference>
<keyword evidence="1" id="KW-0547">Nucleotide-binding</keyword>